<dbReference type="RefSeq" id="WP_142532130.1">
    <property type="nucleotide sequence ID" value="NZ_FXTB01000001.1"/>
</dbReference>
<dbReference type="SUPFAM" id="SSF46626">
    <property type="entry name" value="Cytochrome c"/>
    <property type="match status" value="1"/>
</dbReference>
<dbReference type="EMBL" id="FXTB01000001">
    <property type="protein sequence ID" value="SMO43630.1"/>
    <property type="molecule type" value="Genomic_DNA"/>
</dbReference>
<keyword evidence="4" id="KW-0732">Signal</keyword>
<evidence type="ECO:0000256" key="4">
    <source>
        <dbReference type="SAM" id="SignalP"/>
    </source>
</evidence>
<dbReference type="Gene3D" id="1.10.760.10">
    <property type="entry name" value="Cytochrome c-like domain"/>
    <property type="match status" value="1"/>
</dbReference>
<dbReference type="InterPro" id="IPR009056">
    <property type="entry name" value="Cyt_c-like_dom"/>
</dbReference>
<keyword evidence="1" id="KW-0349">Heme</keyword>
<dbReference type="InterPro" id="IPR036909">
    <property type="entry name" value="Cyt_c-like_dom_sf"/>
</dbReference>
<evidence type="ECO:0000313" key="6">
    <source>
        <dbReference type="EMBL" id="SMO43630.1"/>
    </source>
</evidence>
<proteinExistence type="predicted"/>
<reference evidence="6 7" key="1">
    <citation type="submission" date="2017-05" db="EMBL/GenBank/DDBJ databases">
        <authorList>
            <person name="Varghese N."/>
            <person name="Submissions S."/>
        </authorList>
    </citation>
    <scope>NUCLEOTIDE SEQUENCE [LARGE SCALE GENOMIC DNA]</scope>
    <source>
        <strain evidence="6 7">DSM 27040</strain>
    </source>
</reference>
<keyword evidence="7" id="KW-1185">Reference proteome</keyword>
<evidence type="ECO:0000259" key="5">
    <source>
        <dbReference type="Pfam" id="PF13442"/>
    </source>
</evidence>
<dbReference type="AlphaFoldDB" id="A0A521BAA4"/>
<evidence type="ECO:0000256" key="1">
    <source>
        <dbReference type="ARBA" id="ARBA00022617"/>
    </source>
</evidence>
<dbReference type="GO" id="GO:0020037">
    <property type="term" value="F:heme binding"/>
    <property type="evidence" value="ECO:0007669"/>
    <property type="project" value="InterPro"/>
</dbReference>
<dbReference type="Pfam" id="PF13442">
    <property type="entry name" value="Cytochrome_CBB3"/>
    <property type="match status" value="1"/>
</dbReference>
<feature type="signal peptide" evidence="4">
    <location>
        <begin position="1"/>
        <end position="26"/>
    </location>
</feature>
<accession>A0A521BAA4</accession>
<protein>
    <submittedName>
        <fullName evidence="6">Cytochrome c, mono-and diheme variants</fullName>
    </submittedName>
</protein>
<evidence type="ECO:0000313" key="7">
    <source>
        <dbReference type="Proteomes" id="UP000319040"/>
    </source>
</evidence>
<evidence type="ECO:0000256" key="3">
    <source>
        <dbReference type="ARBA" id="ARBA00023004"/>
    </source>
</evidence>
<feature type="chain" id="PRO_5021937526" evidence="4">
    <location>
        <begin position="27"/>
        <end position="142"/>
    </location>
</feature>
<gene>
    <name evidence="6" type="ORF">SAMN06265379_101797</name>
</gene>
<name>A0A521BAA4_SACCC</name>
<evidence type="ECO:0000256" key="2">
    <source>
        <dbReference type="ARBA" id="ARBA00022723"/>
    </source>
</evidence>
<sequence length="142" mass="15910">MKKGKLIFLTYPLAAALAILFLMAFAASQDKKFGPEWDIPAKYKTMENPYAGDASLDRVGRMLYSKHCKSCHGGIGLGDGSKAASLNVAMYSFAGDKFQAQSDGVIYYQSFIGRDEMPNFEKKIPDEEDRWALVNYLRSFKK</sequence>
<feature type="domain" description="Cytochrome c" evidence="5">
    <location>
        <begin position="58"/>
        <end position="137"/>
    </location>
</feature>
<dbReference type="GO" id="GO:0009055">
    <property type="term" value="F:electron transfer activity"/>
    <property type="evidence" value="ECO:0007669"/>
    <property type="project" value="InterPro"/>
</dbReference>
<keyword evidence="3" id="KW-0408">Iron</keyword>
<dbReference type="Proteomes" id="UP000319040">
    <property type="component" value="Unassembled WGS sequence"/>
</dbReference>
<dbReference type="GO" id="GO:0046872">
    <property type="term" value="F:metal ion binding"/>
    <property type="evidence" value="ECO:0007669"/>
    <property type="project" value="UniProtKB-KW"/>
</dbReference>
<keyword evidence="2" id="KW-0479">Metal-binding</keyword>
<dbReference type="OrthoDB" id="9811395at2"/>
<organism evidence="6 7">
    <name type="scientific">Saccharicrinis carchari</name>
    <dbReference type="NCBI Taxonomy" id="1168039"/>
    <lineage>
        <taxon>Bacteria</taxon>
        <taxon>Pseudomonadati</taxon>
        <taxon>Bacteroidota</taxon>
        <taxon>Bacteroidia</taxon>
        <taxon>Marinilabiliales</taxon>
        <taxon>Marinilabiliaceae</taxon>
        <taxon>Saccharicrinis</taxon>
    </lineage>
</organism>